<name>A0A4R8WJ79_9MICO</name>
<keyword evidence="2" id="KW-1185">Reference proteome</keyword>
<gene>
    <name evidence="1" type="ORF">E3O19_14560</name>
</gene>
<evidence type="ECO:0000313" key="1">
    <source>
        <dbReference type="EMBL" id="TFC10985.1"/>
    </source>
</evidence>
<dbReference type="RefSeq" id="WP_134568768.1">
    <property type="nucleotide sequence ID" value="NZ_SOFP01000072.1"/>
</dbReference>
<dbReference type="InterPro" id="IPR053716">
    <property type="entry name" value="Flag_assembly_chemotaxis_eff"/>
</dbReference>
<accession>A0A4R8WJ79</accession>
<dbReference type="EMBL" id="SOFP01000072">
    <property type="protein sequence ID" value="TFC10985.1"/>
    <property type="molecule type" value="Genomic_DNA"/>
</dbReference>
<dbReference type="AlphaFoldDB" id="A0A4R8WJ79"/>
<evidence type="ECO:0000313" key="2">
    <source>
        <dbReference type="Proteomes" id="UP000298412"/>
    </source>
</evidence>
<dbReference type="OrthoDB" id="5125557at2"/>
<proteinExistence type="predicted"/>
<dbReference type="Gene3D" id="1.10.287.1700">
    <property type="match status" value="1"/>
</dbReference>
<reference evidence="1 2" key="1">
    <citation type="submission" date="2019-03" db="EMBL/GenBank/DDBJ databases">
        <title>Genomics of glacier-inhabiting Cryobacterium strains.</title>
        <authorList>
            <person name="Liu Q."/>
            <person name="Xin Y.-H."/>
        </authorList>
    </citation>
    <scope>NUCLEOTIDE SEQUENCE [LARGE SCALE GENOMIC DNA]</scope>
    <source>
        <strain evidence="1 2">MDT1-3</strain>
    </source>
</reference>
<dbReference type="Proteomes" id="UP000298412">
    <property type="component" value="Unassembled WGS sequence"/>
</dbReference>
<sequence length="144" mass="15387">MARTFALAGLLRLRHLQQDQAAGDLAAANAAARANTLRRAHARAALEVLPSNVTGPETLYAVAAARASSRSMLSEMDALGRNYQTAVGEAQAAYDATRAESVSLEKLEGRHGQAVAAEDLHAEQTILDEIASTSWHRNRKGLLQ</sequence>
<organism evidence="1 2">
    <name type="scientific">Cryobacterium algoritolerans</name>
    <dbReference type="NCBI Taxonomy" id="1259184"/>
    <lineage>
        <taxon>Bacteria</taxon>
        <taxon>Bacillati</taxon>
        <taxon>Actinomycetota</taxon>
        <taxon>Actinomycetes</taxon>
        <taxon>Micrococcales</taxon>
        <taxon>Microbacteriaceae</taxon>
        <taxon>Cryobacterium</taxon>
    </lineage>
</organism>
<evidence type="ECO:0008006" key="3">
    <source>
        <dbReference type="Google" id="ProtNLM"/>
    </source>
</evidence>
<comment type="caution">
    <text evidence="1">The sequence shown here is derived from an EMBL/GenBank/DDBJ whole genome shotgun (WGS) entry which is preliminary data.</text>
</comment>
<protein>
    <recommendedName>
        <fullName evidence="3">Flagellar FliJ protein</fullName>
    </recommendedName>
</protein>